<organism evidence="2 3">
    <name type="scientific">Neobacillus paridis</name>
    <dbReference type="NCBI Taxonomy" id="2803862"/>
    <lineage>
        <taxon>Bacteria</taxon>
        <taxon>Bacillati</taxon>
        <taxon>Bacillota</taxon>
        <taxon>Bacilli</taxon>
        <taxon>Bacillales</taxon>
        <taxon>Bacillaceae</taxon>
        <taxon>Neobacillus</taxon>
    </lineage>
</organism>
<dbReference type="EMBL" id="JAESWB010000383">
    <property type="protein sequence ID" value="MBL4955131.1"/>
    <property type="molecule type" value="Genomic_DNA"/>
</dbReference>
<feature type="non-terminal residue" evidence="2">
    <location>
        <position position="118"/>
    </location>
</feature>
<evidence type="ECO:0000313" key="2">
    <source>
        <dbReference type="EMBL" id="MBL4955131.1"/>
    </source>
</evidence>
<accession>A0ABS1TV04</accession>
<dbReference type="SUPFAM" id="SSF52540">
    <property type="entry name" value="P-loop containing nucleoside triphosphate hydrolases"/>
    <property type="match status" value="1"/>
</dbReference>
<keyword evidence="3" id="KW-1185">Reference proteome</keyword>
<gene>
    <name evidence="2" type="ORF">JK635_23560</name>
</gene>
<evidence type="ECO:0000259" key="1">
    <source>
        <dbReference type="Pfam" id="PF19044"/>
    </source>
</evidence>
<comment type="caution">
    <text evidence="2">The sequence shown here is derived from an EMBL/GenBank/DDBJ whole genome shotgun (WGS) entry which is preliminary data.</text>
</comment>
<feature type="domain" description="TraG P-loop" evidence="1">
    <location>
        <begin position="62"/>
        <end position="118"/>
    </location>
</feature>
<name>A0ABS1TV04_9BACI</name>
<dbReference type="InterPro" id="IPR027417">
    <property type="entry name" value="P-loop_NTPase"/>
</dbReference>
<sequence>MREDKRILEPLFYNLLPLNTTREGVKNLYRFHTMAISHAVQFLPIFGEWTGTGTSGAMMLMSRRGQPVLFDLFDSQTNFNAVVFAESGAGKSFFTQQLVTDYLAEGAKIWVIDTGRSY</sequence>
<dbReference type="Proteomes" id="UP000623967">
    <property type="component" value="Unassembled WGS sequence"/>
</dbReference>
<protein>
    <recommendedName>
        <fullName evidence="1">TraG P-loop domain-containing protein</fullName>
    </recommendedName>
</protein>
<dbReference type="Pfam" id="PF19044">
    <property type="entry name" value="P-loop_TraG"/>
    <property type="match status" value="1"/>
</dbReference>
<reference evidence="2 3" key="1">
    <citation type="submission" date="2021-01" db="EMBL/GenBank/DDBJ databases">
        <title>Genome public.</title>
        <authorList>
            <person name="Liu C."/>
            <person name="Sun Q."/>
        </authorList>
    </citation>
    <scope>NUCLEOTIDE SEQUENCE [LARGE SCALE GENOMIC DNA]</scope>
    <source>
        <strain evidence="2 3">YIM B02564</strain>
    </source>
</reference>
<evidence type="ECO:0000313" key="3">
    <source>
        <dbReference type="Proteomes" id="UP000623967"/>
    </source>
</evidence>
<proteinExistence type="predicted"/>
<dbReference type="InterPro" id="IPR043964">
    <property type="entry name" value="P-loop_TraG"/>
</dbReference>
<dbReference type="Gene3D" id="3.40.50.300">
    <property type="entry name" value="P-loop containing nucleotide triphosphate hydrolases"/>
    <property type="match status" value="1"/>
</dbReference>